<dbReference type="PANTHER" id="PTHR30096">
    <property type="entry name" value="4,5-DOPA DIOXYGENASE EXTRADIOL-LIKE PROTEIN"/>
    <property type="match status" value="1"/>
</dbReference>
<dbReference type="Gene3D" id="3.40.830.10">
    <property type="entry name" value="LigB-like"/>
    <property type="match status" value="1"/>
</dbReference>
<protein>
    <submittedName>
        <fullName evidence="7">Aromatic ring-opening dioxygenase, catalytic subunit, LigB family</fullName>
    </submittedName>
</protein>
<dbReference type="Proteomes" id="UP000184159">
    <property type="component" value="Unassembled WGS sequence"/>
</dbReference>
<evidence type="ECO:0000313" key="8">
    <source>
        <dbReference type="Proteomes" id="UP000184159"/>
    </source>
</evidence>
<evidence type="ECO:0000256" key="2">
    <source>
        <dbReference type="ARBA" id="ARBA00007581"/>
    </source>
</evidence>
<dbReference type="GO" id="GO:0008270">
    <property type="term" value="F:zinc ion binding"/>
    <property type="evidence" value="ECO:0007669"/>
    <property type="project" value="InterPro"/>
</dbReference>
<keyword evidence="5" id="KW-0560">Oxidoreductase</keyword>
<name>A0A1M4SC54_VIBGA</name>
<evidence type="ECO:0000259" key="6">
    <source>
        <dbReference type="Pfam" id="PF02900"/>
    </source>
</evidence>
<keyword evidence="4" id="KW-0862">Zinc</keyword>
<dbReference type="GO" id="GO:0008198">
    <property type="term" value="F:ferrous iron binding"/>
    <property type="evidence" value="ECO:0007669"/>
    <property type="project" value="InterPro"/>
</dbReference>
<dbReference type="SUPFAM" id="SSF53213">
    <property type="entry name" value="LigB-like"/>
    <property type="match status" value="1"/>
</dbReference>
<keyword evidence="3" id="KW-0479">Metal-binding</keyword>
<dbReference type="InterPro" id="IPR004183">
    <property type="entry name" value="Xdiol_dOase_suB"/>
</dbReference>
<dbReference type="Pfam" id="PF02900">
    <property type="entry name" value="LigB"/>
    <property type="match status" value="1"/>
</dbReference>
<sequence length="266" mass="29068">MNNVLMPTLFVSHGSPMMIVEQSETTAFFKRMGQTIPKPEAIVIFSAHFDVAGPVIITSGQTLGTIHDFYGFPQPLYAVEYPAHGAPDLAQKAGELLRKRGFSVALDQTQGLDHGAWVPLQYMFPHRDIPVISVSINSQASAQTHYELGQALSPLRREGVLFIGSGGISHNLRAVFSQASDPESIHKMQAFTDWIAEKVELRDVDAINHYLQAAPHALFNHPTPDHFLPLPCILGTSDTSENGKVLHRSVDMGLLALDAYGFGLTA</sequence>
<evidence type="ECO:0000256" key="5">
    <source>
        <dbReference type="ARBA" id="ARBA00023002"/>
    </source>
</evidence>
<evidence type="ECO:0000256" key="4">
    <source>
        <dbReference type="ARBA" id="ARBA00022833"/>
    </source>
</evidence>
<dbReference type="RefSeq" id="WP_072954098.1">
    <property type="nucleotide sequence ID" value="NZ_FQUH01000001.1"/>
</dbReference>
<dbReference type="PIRSF" id="PIRSF006157">
    <property type="entry name" value="Doxgns_DODA"/>
    <property type="match status" value="1"/>
</dbReference>
<evidence type="ECO:0000256" key="3">
    <source>
        <dbReference type="ARBA" id="ARBA00022723"/>
    </source>
</evidence>
<proteinExistence type="inferred from homology"/>
<feature type="domain" description="Extradiol ring-cleavage dioxygenase class III enzyme subunit B" evidence="6">
    <location>
        <begin position="8"/>
        <end position="250"/>
    </location>
</feature>
<keyword evidence="7" id="KW-0223">Dioxygenase</keyword>
<dbReference type="AlphaFoldDB" id="A0A1M4SC54"/>
<comment type="similarity">
    <text evidence="2">Belongs to the DODA-type extradiol aromatic ring-opening dioxygenase family.</text>
</comment>
<organism evidence="7 8">
    <name type="scientific">Vibrio gazogenes DSM 21264 = NBRC 103151</name>
    <dbReference type="NCBI Taxonomy" id="1123492"/>
    <lineage>
        <taxon>Bacteria</taxon>
        <taxon>Pseudomonadati</taxon>
        <taxon>Pseudomonadota</taxon>
        <taxon>Gammaproteobacteria</taxon>
        <taxon>Vibrionales</taxon>
        <taxon>Vibrionaceae</taxon>
        <taxon>Vibrio</taxon>
    </lineage>
</organism>
<dbReference type="InterPro" id="IPR014436">
    <property type="entry name" value="Extradiol_dOase_DODA"/>
</dbReference>
<dbReference type="EMBL" id="FQUH01000001">
    <property type="protein sequence ID" value="SHE29833.1"/>
    <property type="molecule type" value="Genomic_DNA"/>
</dbReference>
<accession>A0A1M4SC54</accession>
<evidence type="ECO:0000313" key="7">
    <source>
        <dbReference type="EMBL" id="SHE29833.1"/>
    </source>
</evidence>
<dbReference type="CDD" id="cd07363">
    <property type="entry name" value="45_DOPA_Dioxygenase"/>
    <property type="match status" value="1"/>
</dbReference>
<comment type="cofactor">
    <cofactor evidence="1">
        <name>Zn(2+)</name>
        <dbReference type="ChEBI" id="CHEBI:29105"/>
    </cofactor>
</comment>
<keyword evidence="8" id="KW-1185">Reference proteome</keyword>
<dbReference type="GO" id="GO:0016702">
    <property type="term" value="F:oxidoreductase activity, acting on single donors with incorporation of molecular oxygen, incorporation of two atoms of oxygen"/>
    <property type="evidence" value="ECO:0007669"/>
    <property type="project" value="UniProtKB-ARBA"/>
</dbReference>
<evidence type="ECO:0000256" key="1">
    <source>
        <dbReference type="ARBA" id="ARBA00001947"/>
    </source>
</evidence>
<dbReference type="PANTHER" id="PTHR30096:SF0">
    <property type="entry name" value="4,5-DOPA DIOXYGENASE EXTRADIOL-LIKE PROTEIN"/>
    <property type="match status" value="1"/>
</dbReference>
<gene>
    <name evidence="7" type="ORF">SAMN02745781_00026</name>
</gene>
<reference evidence="8" key="1">
    <citation type="submission" date="2016-11" db="EMBL/GenBank/DDBJ databases">
        <authorList>
            <person name="Varghese N."/>
            <person name="Submissions S."/>
        </authorList>
    </citation>
    <scope>NUCLEOTIDE SEQUENCE [LARGE SCALE GENOMIC DNA]</scope>
    <source>
        <strain evidence="8">DSM 21264</strain>
    </source>
</reference>